<reference evidence="2" key="1">
    <citation type="submission" date="2021-12" db="EMBL/GenBank/DDBJ databases">
        <authorList>
            <person name="King R."/>
        </authorList>
    </citation>
    <scope>NUCLEOTIDE SEQUENCE</scope>
</reference>
<dbReference type="Proteomes" id="UP001154078">
    <property type="component" value="Chromosome 9"/>
</dbReference>
<keyword evidence="1" id="KW-0472">Membrane</keyword>
<feature type="transmembrane region" description="Helical" evidence="1">
    <location>
        <begin position="84"/>
        <end position="104"/>
    </location>
</feature>
<keyword evidence="1" id="KW-1133">Transmembrane helix</keyword>
<feature type="transmembrane region" description="Helical" evidence="1">
    <location>
        <begin position="34"/>
        <end position="52"/>
    </location>
</feature>
<organism evidence="2 3">
    <name type="scientific">Brassicogethes aeneus</name>
    <name type="common">Rape pollen beetle</name>
    <name type="synonym">Meligethes aeneus</name>
    <dbReference type="NCBI Taxonomy" id="1431903"/>
    <lineage>
        <taxon>Eukaryota</taxon>
        <taxon>Metazoa</taxon>
        <taxon>Ecdysozoa</taxon>
        <taxon>Arthropoda</taxon>
        <taxon>Hexapoda</taxon>
        <taxon>Insecta</taxon>
        <taxon>Pterygota</taxon>
        <taxon>Neoptera</taxon>
        <taxon>Endopterygota</taxon>
        <taxon>Coleoptera</taxon>
        <taxon>Polyphaga</taxon>
        <taxon>Cucujiformia</taxon>
        <taxon>Nitidulidae</taxon>
        <taxon>Meligethinae</taxon>
        <taxon>Brassicogethes</taxon>
    </lineage>
</organism>
<keyword evidence="3" id="KW-1185">Reference proteome</keyword>
<protein>
    <submittedName>
        <fullName evidence="2">Uncharacterized protein</fullName>
    </submittedName>
</protein>
<dbReference type="OrthoDB" id="7700731at2759"/>
<evidence type="ECO:0000313" key="3">
    <source>
        <dbReference type="Proteomes" id="UP001154078"/>
    </source>
</evidence>
<feature type="transmembrane region" description="Helical" evidence="1">
    <location>
        <begin position="110"/>
        <end position="131"/>
    </location>
</feature>
<evidence type="ECO:0000256" key="1">
    <source>
        <dbReference type="SAM" id="Phobius"/>
    </source>
</evidence>
<proteinExistence type="predicted"/>
<dbReference type="EMBL" id="OV121140">
    <property type="protein sequence ID" value="CAH0563472.1"/>
    <property type="molecule type" value="Genomic_DNA"/>
</dbReference>
<name>A0A9P0BJR7_BRAAE</name>
<sequence>MKLPFHTLLGPVLKNNHRHIKEFCANPGLTFSPLYVGVLSVLGMVLSVFDMLRIINCGPTLPGYLWKTKSKPGKLISPETERDFKLICLVWSFEYYASLLVGLFTNNPIFFLPFLLLYALIVFLEFMIYCMRVFTDGINFSKTSLIMSMFMIYNWMTVFCTFIHTTTKCDL</sequence>
<gene>
    <name evidence="2" type="ORF">MELIAE_LOCUS12286</name>
</gene>
<evidence type="ECO:0000313" key="2">
    <source>
        <dbReference type="EMBL" id="CAH0563472.1"/>
    </source>
</evidence>
<feature type="transmembrane region" description="Helical" evidence="1">
    <location>
        <begin position="143"/>
        <end position="164"/>
    </location>
</feature>
<dbReference type="AlphaFoldDB" id="A0A9P0BJR7"/>
<accession>A0A9P0BJR7</accession>
<keyword evidence="1" id="KW-0812">Transmembrane</keyword>